<dbReference type="Pfam" id="PF01544">
    <property type="entry name" value="CorA"/>
    <property type="match status" value="1"/>
</dbReference>
<gene>
    <name evidence="3" type="ORF">BU26DRAFT_512626</name>
</gene>
<evidence type="ECO:0000313" key="4">
    <source>
        <dbReference type="Proteomes" id="UP000800094"/>
    </source>
</evidence>
<evidence type="ECO:0000313" key="3">
    <source>
        <dbReference type="EMBL" id="KAF2255658.1"/>
    </source>
</evidence>
<keyword evidence="1" id="KW-0175">Coiled coil</keyword>
<dbReference type="InterPro" id="IPR002523">
    <property type="entry name" value="MgTranspt_CorA/ZnTranspt_ZntB"/>
</dbReference>
<dbReference type="OrthoDB" id="5428055at2759"/>
<sequence length="547" mass="64070">MAYELNGSHHELYRPHNPWERFTQRHDENHLPEDRFRLVPPPHNVSTSAVIDALLTHDQVSSPDQPIPRRRQLLRDFLSEAVSGRGLNCHVDEDIVKSSSSRDIALLDDRQKHEGCAKPIGKQCDDCQIYSNNVTIPNLYLRLKEERIALKAEKRIIFIPNLTSAGALALAATTARRSATPVRDFIHRYLGREHTFSVSVTWGFFLEFHIPYHALRPGPPSKDHRYNRGRRLRKSDPLPLQLESGDKEELYYHEAQTSSLSWGPDEWFWTELFLVDTYFGSERNHPTYLTGSPAGNGYDPPLGGRERLDNPCFDPRQYWLLKLDRRVLQVTEEYTALIETFNQRMEEYARKIRRKTEDDSRRTHTQTISNVIETIQIFVDCISGIIETWETFRRNQISYFTIHARDKRGFADRIDRIIRNMSELDRLRRLLLTKRERFRSKLGSLHTVSSLKQAETAIVQGENIKTLTEMTVYIAFPLLFTAAIFSMDFVRPEKLPWLVFFALLLVTSLVNYMIASRRSPYRVWRNCKEWVEEKRGNSAYSSYYRQF</sequence>
<keyword evidence="4" id="KW-1185">Reference proteome</keyword>
<name>A0A6A6IZI0_9PLEO</name>
<evidence type="ECO:0008006" key="5">
    <source>
        <dbReference type="Google" id="ProtNLM"/>
    </source>
</evidence>
<dbReference type="EMBL" id="ML987189">
    <property type="protein sequence ID" value="KAF2255658.1"/>
    <property type="molecule type" value="Genomic_DNA"/>
</dbReference>
<dbReference type="AlphaFoldDB" id="A0A6A6IZI0"/>
<dbReference type="GO" id="GO:0016020">
    <property type="term" value="C:membrane"/>
    <property type="evidence" value="ECO:0007669"/>
    <property type="project" value="InterPro"/>
</dbReference>
<evidence type="ECO:0000256" key="2">
    <source>
        <dbReference type="SAM" id="Phobius"/>
    </source>
</evidence>
<organism evidence="3 4">
    <name type="scientific">Trematosphaeria pertusa</name>
    <dbReference type="NCBI Taxonomy" id="390896"/>
    <lineage>
        <taxon>Eukaryota</taxon>
        <taxon>Fungi</taxon>
        <taxon>Dikarya</taxon>
        <taxon>Ascomycota</taxon>
        <taxon>Pezizomycotina</taxon>
        <taxon>Dothideomycetes</taxon>
        <taxon>Pleosporomycetidae</taxon>
        <taxon>Pleosporales</taxon>
        <taxon>Massarineae</taxon>
        <taxon>Trematosphaeriaceae</taxon>
        <taxon>Trematosphaeria</taxon>
    </lineage>
</organism>
<accession>A0A6A6IZI0</accession>
<dbReference type="Proteomes" id="UP000800094">
    <property type="component" value="Unassembled WGS sequence"/>
</dbReference>
<feature type="transmembrane region" description="Helical" evidence="2">
    <location>
        <begin position="495"/>
        <end position="515"/>
    </location>
</feature>
<protein>
    <recommendedName>
        <fullName evidence="5">Cora-domain-containing protein</fullName>
    </recommendedName>
</protein>
<dbReference type="GO" id="GO:0046873">
    <property type="term" value="F:metal ion transmembrane transporter activity"/>
    <property type="evidence" value="ECO:0007669"/>
    <property type="project" value="InterPro"/>
</dbReference>
<feature type="coiled-coil region" evidence="1">
    <location>
        <begin position="331"/>
        <end position="358"/>
    </location>
</feature>
<keyword evidence="2" id="KW-0812">Transmembrane</keyword>
<keyword evidence="2" id="KW-0472">Membrane</keyword>
<keyword evidence="2" id="KW-1133">Transmembrane helix</keyword>
<dbReference type="RefSeq" id="XP_033690662.1">
    <property type="nucleotide sequence ID" value="XM_033827425.1"/>
</dbReference>
<reference evidence="3" key="1">
    <citation type="journal article" date="2020" name="Stud. Mycol.">
        <title>101 Dothideomycetes genomes: a test case for predicting lifestyles and emergence of pathogens.</title>
        <authorList>
            <person name="Haridas S."/>
            <person name="Albert R."/>
            <person name="Binder M."/>
            <person name="Bloem J."/>
            <person name="Labutti K."/>
            <person name="Salamov A."/>
            <person name="Andreopoulos B."/>
            <person name="Baker S."/>
            <person name="Barry K."/>
            <person name="Bills G."/>
            <person name="Bluhm B."/>
            <person name="Cannon C."/>
            <person name="Castanera R."/>
            <person name="Culley D."/>
            <person name="Daum C."/>
            <person name="Ezra D."/>
            <person name="Gonzalez J."/>
            <person name="Henrissat B."/>
            <person name="Kuo A."/>
            <person name="Liang C."/>
            <person name="Lipzen A."/>
            <person name="Lutzoni F."/>
            <person name="Magnuson J."/>
            <person name="Mondo S."/>
            <person name="Nolan M."/>
            <person name="Ohm R."/>
            <person name="Pangilinan J."/>
            <person name="Park H.-J."/>
            <person name="Ramirez L."/>
            <person name="Alfaro M."/>
            <person name="Sun H."/>
            <person name="Tritt A."/>
            <person name="Yoshinaga Y."/>
            <person name="Zwiers L.-H."/>
            <person name="Turgeon B."/>
            <person name="Goodwin S."/>
            <person name="Spatafora J."/>
            <person name="Crous P."/>
            <person name="Grigoriev I."/>
        </authorList>
    </citation>
    <scope>NUCLEOTIDE SEQUENCE</scope>
    <source>
        <strain evidence="3">CBS 122368</strain>
    </source>
</reference>
<evidence type="ECO:0000256" key="1">
    <source>
        <dbReference type="SAM" id="Coils"/>
    </source>
</evidence>
<dbReference type="GeneID" id="54580755"/>
<proteinExistence type="predicted"/>